<accession>A0A839USQ6</accession>
<protein>
    <submittedName>
        <fullName evidence="2">Uncharacterized protein</fullName>
    </submittedName>
</protein>
<dbReference type="Proteomes" id="UP000559987">
    <property type="component" value="Unassembled WGS sequence"/>
</dbReference>
<dbReference type="AlphaFoldDB" id="A0A839USQ6"/>
<feature type="transmembrane region" description="Helical" evidence="1">
    <location>
        <begin position="75"/>
        <end position="92"/>
    </location>
</feature>
<evidence type="ECO:0000313" key="3">
    <source>
        <dbReference type="Proteomes" id="UP000559987"/>
    </source>
</evidence>
<keyword evidence="3" id="KW-1185">Reference proteome</keyword>
<organism evidence="2 3">
    <name type="scientific">Simiduia aestuariiviva</name>
    <dbReference type="NCBI Taxonomy" id="1510459"/>
    <lineage>
        <taxon>Bacteria</taxon>
        <taxon>Pseudomonadati</taxon>
        <taxon>Pseudomonadota</taxon>
        <taxon>Gammaproteobacteria</taxon>
        <taxon>Cellvibrionales</taxon>
        <taxon>Cellvibrionaceae</taxon>
        <taxon>Simiduia</taxon>
    </lineage>
</organism>
<comment type="caution">
    <text evidence="2">The sequence shown here is derived from an EMBL/GenBank/DDBJ whole genome shotgun (WGS) entry which is preliminary data.</text>
</comment>
<keyword evidence="1" id="KW-1133">Transmembrane helix</keyword>
<evidence type="ECO:0000313" key="2">
    <source>
        <dbReference type="EMBL" id="MBB3168966.1"/>
    </source>
</evidence>
<reference evidence="2 3" key="1">
    <citation type="submission" date="2020-08" db="EMBL/GenBank/DDBJ databases">
        <title>Genomic Encyclopedia of Type Strains, Phase III (KMG-III): the genomes of soil and plant-associated and newly described type strains.</title>
        <authorList>
            <person name="Whitman W."/>
        </authorList>
    </citation>
    <scope>NUCLEOTIDE SEQUENCE [LARGE SCALE GENOMIC DNA]</scope>
    <source>
        <strain evidence="2 3">CECT 8571</strain>
    </source>
</reference>
<keyword evidence="1" id="KW-0812">Transmembrane</keyword>
<gene>
    <name evidence="2" type="ORF">FHS30_002174</name>
</gene>
<sequence>MLRAVINSDPFIGFYLNLNDFSQLSAGQVKSKSSGSTNAEISKMLDVKLFLSIAFGAYKGKYDVGIESVLRSMQVSLYLHWLFMILFFSYVLRENIILWMGKVVGVVLA</sequence>
<evidence type="ECO:0000256" key="1">
    <source>
        <dbReference type="SAM" id="Phobius"/>
    </source>
</evidence>
<proteinExistence type="predicted"/>
<name>A0A839USQ6_9GAMM</name>
<dbReference type="EMBL" id="JACHXZ010000003">
    <property type="protein sequence ID" value="MBB3168966.1"/>
    <property type="molecule type" value="Genomic_DNA"/>
</dbReference>
<keyword evidence="1" id="KW-0472">Membrane</keyword>